<gene>
    <name evidence="5" type="ORF">IAD17_04650</name>
</gene>
<dbReference type="InterPro" id="IPR040170">
    <property type="entry name" value="Cytosol_ACT"/>
</dbReference>
<dbReference type="AlphaFoldDB" id="A0A9D1HZI9"/>
<dbReference type="PANTHER" id="PTHR11049:SF24">
    <property type="entry name" value="CYTOSOLIC ACYL COENZYME A THIOESTER HYDROLASE"/>
    <property type="match status" value="1"/>
</dbReference>
<feature type="domain" description="HotDog ACOT-type" evidence="4">
    <location>
        <begin position="26"/>
        <end position="138"/>
    </location>
</feature>
<evidence type="ECO:0000256" key="1">
    <source>
        <dbReference type="ARBA" id="ARBA00010458"/>
    </source>
</evidence>
<dbReference type="GO" id="GO:0005829">
    <property type="term" value="C:cytosol"/>
    <property type="evidence" value="ECO:0007669"/>
    <property type="project" value="TreeGrafter"/>
</dbReference>
<comment type="similarity">
    <text evidence="1">Belongs to the acyl coenzyme A hydrolase family.</text>
</comment>
<protein>
    <submittedName>
        <fullName evidence="5">Acyl-CoA thioesterase</fullName>
    </submittedName>
</protein>
<dbReference type="Proteomes" id="UP000824078">
    <property type="component" value="Unassembled WGS sequence"/>
</dbReference>
<reference evidence="5" key="2">
    <citation type="journal article" date="2021" name="PeerJ">
        <title>Extensive microbial diversity within the chicken gut microbiome revealed by metagenomics and culture.</title>
        <authorList>
            <person name="Gilroy R."/>
            <person name="Ravi A."/>
            <person name="Getino M."/>
            <person name="Pursley I."/>
            <person name="Horton D.L."/>
            <person name="Alikhan N.F."/>
            <person name="Baker D."/>
            <person name="Gharbi K."/>
            <person name="Hall N."/>
            <person name="Watson M."/>
            <person name="Adriaenssens E.M."/>
            <person name="Foster-Nyarko E."/>
            <person name="Jarju S."/>
            <person name="Secka A."/>
            <person name="Antonio M."/>
            <person name="Oren A."/>
            <person name="Chaudhuri R.R."/>
            <person name="La Ragione R."/>
            <person name="Hildebrand F."/>
            <person name="Pallen M.J."/>
        </authorList>
    </citation>
    <scope>NUCLEOTIDE SEQUENCE</scope>
    <source>
        <strain evidence="5">ChiHjej12B11-29160</strain>
    </source>
</reference>
<evidence type="ECO:0000256" key="2">
    <source>
        <dbReference type="ARBA" id="ARBA00022801"/>
    </source>
</evidence>
<evidence type="ECO:0000313" key="5">
    <source>
        <dbReference type="EMBL" id="HIU24190.1"/>
    </source>
</evidence>
<dbReference type="CDD" id="cd03442">
    <property type="entry name" value="BFIT_BACH"/>
    <property type="match status" value="1"/>
</dbReference>
<dbReference type="GO" id="GO:0052816">
    <property type="term" value="F:long-chain fatty acyl-CoA hydrolase activity"/>
    <property type="evidence" value="ECO:0007669"/>
    <property type="project" value="TreeGrafter"/>
</dbReference>
<dbReference type="InterPro" id="IPR033120">
    <property type="entry name" value="HOTDOG_ACOT"/>
</dbReference>
<dbReference type="EMBL" id="DVMQ01000015">
    <property type="protein sequence ID" value="HIU24190.1"/>
    <property type="molecule type" value="Genomic_DNA"/>
</dbReference>
<evidence type="ECO:0000313" key="6">
    <source>
        <dbReference type="Proteomes" id="UP000824078"/>
    </source>
</evidence>
<dbReference type="GO" id="GO:0009062">
    <property type="term" value="P:fatty acid catabolic process"/>
    <property type="evidence" value="ECO:0007669"/>
    <property type="project" value="TreeGrafter"/>
</dbReference>
<keyword evidence="2 3" id="KW-0378">Hydrolase</keyword>
<dbReference type="Pfam" id="PF03061">
    <property type="entry name" value="4HBT"/>
    <property type="match status" value="1"/>
</dbReference>
<evidence type="ECO:0000256" key="3">
    <source>
        <dbReference type="PROSITE-ProRule" id="PRU01106"/>
    </source>
</evidence>
<comment type="caution">
    <text evidence="5">The sequence shown here is derived from an EMBL/GenBank/DDBJ whole genome shotgun (WGS) entry which is preliminary data.</text>
</comment>
<evidence type="ECO:0000259" key="4">
    <source>
        <dbReference type="PROSITE" id="PS51770"/>
    </source>
</evidence>
<dbReference type="InterPro" id="IPR006683">
    <property type="entry name" value="Thioestr_dom"/>
</dbReference>
<organism evidence="5 6">
    <name type="scientific">Candidatus Coprovicinus avistercoris</name>
    <dbReference type="NCBI Taxonomy" id="2840754"/>
    <lineage>
        <taxon>Bacteria</taxon>
        <taxon>Bacillati</taxon>
        <taxon>Actinomycetota</taxon>
        <taxon>Coriobacteriia</taxon>
        <taxon>Coriobacteriales</taxon>
        <taxon>Coriobacteriaceae</taxon>
        <taxon>Coriobacteriaceae incertae sedis</taxon>
        <taxon>Candidatus Coprovicinus</taxon>
    </lineage>
</organism>
<dbReference type="PANTHER" id="PTHR11049">
    <property type="entry name" value="ACYL COENZYME A THIOESTER HYDROLASE"/>
    <property type="match status" value="1"/>
</dbReference>
<dbReference type="InterPro" id="IPR029069">
    <property type="entry name" value="HotDog_dom_sf"/>
</dbReference>
<name>A0A9D1HZI9_9ACTN</name>
<dbReference type="Gene3D" id="3.10.129.10">
    <property type="entry name" value="Hotdog Thioesterase"/>
    <property type="match status" value="1"/>
</dbReference>
<dbReference type="SUPFAM" id="SSF54637">
    <property type="entry name" value="Thioesterase/thiol ester dehydrase-isomerase"/>
    <property type="match status" value="1"/>
</dbReference>
<proteinExistence type="inferred from homology"/>
<dbReference type="GO" id="GO:0006637">
    <property type="term" value="P:acyl-CoA metabolic process"/>
    <property type="evidence" value="ECO:0007669"/>
    <property type="project" value="TreeGrafter"/>
</dbReference>
<accession>A0A9D1HZI9</accession>
<dbReference type="PROSITE" id="PS51770">
    <property type="entry name" value="HOTDOG_ACOT"/>
    <property type="match status" value="1"/>
</dbReference>
<sequence>MDNSSDTSLQPISYGTQDGRPCKRVADSYTESVRIVTHPDVNGENRLFGGRLMEWIDETAGIAARRHCGGSVTTACVDTLQFKHPAKLNDIVVIEACVTHVGHSSLEIQVISYVEDPSSGERAIINTAYLTEVHVNSEGVPQEVQFGLALTNEKERLAWEAAEKRIGIRQTRKEFGF</sequence>
<reference evidence="5" key="1">
    <citation type="submission" date="2020-10" db="EMBL/GenBank/DDBJ databases">
        <authorList>
            <person name="Gilroy R."/>
        </authorList>
    </citation>
    <scope>NUCLEOTIDE SEQUENCE</scope>
    <source>
        <strain evidence="5">ChiHjej12B11-29160</strain>
    </source>
</reference>